<organism evidence="1 2">
    <name type="scientific">Alkalidesulfovibrio alkalitolerans DSM 16529</name>
    <dbReference type="NCBI Taxonomy" id="1121439"/>
    <lineage>
        <taxon>Bacteria</taxon>
        <taxon>Pseudomonadati</taxon>
        <taxon>Thermodesulfobacteriota</taxon>
        <taxon>Desulfovibrionia</taxon>
        <taxon>Desulfovibrionales</taxon>
        <taxon>Desulfovibrionaceae</taxon>
        <taxon>Alkalidesulfovibrio</taxon>
    </lineage>
</organism>
<comment type="caution">
    <text evidence="1">The sequence shown here is derived from an EMBL/GenBank/DDBJ whole genome shotgun (WGS) entry which is preliminary data.</text>
</comment>
<accession>S7TGC9</accession>
<sequence>MRHDIERRAARRPDADSRPRLVPFAPAHLAALSPRAFERLTFGLQGGHDRETAARLAALGPAFSLLRGREVVACAGIMLGPVRPDGTRAGDAWALTGEAVERFPLAFHRAVRRTLGALVAGHGLSRVQALCLAGHARSRRWLNRLGFRRETLEPGMACMLPGARLHLYALTREDGS</sequence>
<reference evidence="1 2" key="1">
    <citation type="journal article" date="2013" name="Genome Announc.">
        <title>Draft genome sequences for three mercury-methylating, sulfate-reducing bacteria.</title>
        <authorList>
            <person name="Brown S.D."/>
            <person name="Hurt R.A.Jr."/>
            <person name="Gilmour C.C."/>
            <person name="Elias D.A."/>
        </authorList>
    </citation>
    <scope>NUCLEOTIDE SEQUENCE [LARGE SCALE GENOMIC DNA]</scope>
    <source>
        <strain evidence="1 2">DSM 16529</strain>
    </source>
</reference>
<dbReference type="AlphaFoldDB" id="S7TGC9"/>
<evidence type="ECO:0000313" key="1">
    <source>
        <dbReference type="EMBL" id="EPR36252.1"/>
    </source>
</evidence>
<dbReference type="Gene3D" id="3.40.630.30">
    <property type="match status" value="1"/>
</dbReference>
<dbReference type="PATRIC" id="fig|1121439.3.peg.165"/>
<proteinExistence type="predicted"/>
<name>S7TGC9_9BACT</name>
<dbReference type="eggNOG" id="ENOG5030KSE">
    <property type="taxonomic scope" value="Bacteria"/>
</dbReference>
<dbReference type="RefSeq" id="WP_020885666.1">
    <property type="nucleotide sequence ID" value="NZ_ATHI01000001.1"/>
</dbReference>
<keyword evidence="2" id="KW-1185">Reference proteome</keyword>
<gene>
    <name evidence="1" type="ORF">dsat_1780</name>
</gene>
<evidence type="ECO:0000313" key="2">
    <source>
        <dbReference type="Proteomes" id="UP000014975"/>
    </source>
</evidence>
<evidence type="ECO:0008006" key="3">
    <source>
        <dbReference type="Google" id="ProtNLM"/>
    </source>
</evidence>
<dbReference type="Proteomes" id="UP000014975">
    <property type="component" value="Unassembled WGS sequence"/>
</dbReference>
<dbReference type="EMBL" id="ATHI01000001">
    <property type="protein sequence ID" value="EPR36252.1"/>
    <property type="molecule type" value="Genomic_DNA"/>
</dbReference>
<dbReference type="SUPFAM" id="SSF55729">
    <property type="entry name" value="Acyl-CoA N-acyltransferases (Nat)"/>
    <property type="match status" value="1"/>
</dbReference>
<dbReference type="STRING" id="1121439.dsat_1780"/>
<protein>
    <recommendedName>
        <fullName evidence="3">N-acetyltransferase domain-containing protein</fullName>
    </recommendedName>
</protein>
<dbReference type="InterPro" id="IPR016181">
    <property type="entry name" value="Acyl_CoA_acyltransferase"/>
</dbReference>